<protein>
    <recommendedName>
        <fullName evidence="3">RNase H type-1 domain-containing protein</fullName>
    </recommendedName>
</protein>
<proteinExistence type="predicted"/>
<dbReference type="Gene3D" id="3.30.420.10">
    <property type="entry name" value="Ribonuclease H-like superfamily/Ribonuclease H"/>
    <property type="match status" value="1"/>
</dbReference>
<gene>
    <name evidence="1" type="ORF">BGZ97_002339</name>
</gene>
<evidence type="ECO:0008006" key="3">
    <source>
        <dbReference type="Google" id="ProtNLM"/>
    </source>
</evidence>
<accession>A0A9P6QWC0</accession>
<reference evidence="1" key="1">
    <citation type="journal article" date="2020" name="Fungal Divers.">
        <title>Resolving the Mortierellaceae phylogeny through synthesis of multi-gene phylogenetics and phylogenomics.</title>
        <authorList>
            <person name="Vandepol N."/>
            <person name="Liber J."/>
            <person name="Desiro A."/>
            <person name="Na H."/>
            <person name="Kennedy M."/>
            <person name="Barry K."/>
            <person name="Grigoriev I.V."/>
            <person name="Miller A.N."/>
            <person name="O'Donnell K."/>
            <person name="Stajich J.E."/>
            <person name="Bonito G."/>
        </authorList>
    </citation>
    <scope>NUCLEOTIDE SEQUENCE</scope>
    <source>
        <strain evidence="1">NVP60</strain>
    </source>
</reference>
<dbReference type="AlphaFoldDB" id="A0A9P6QWC0"/>
<comment type="caution">
    <text evidence="1">The sequence shown here is derived from an EMBL/GenBank/DDBJ whole genome shotgun (WGS) entry which is preliminary data.</text>
</comment>
<dbReference type="InterPro" id="IPR036397">
    <property type="entry name" value="RNaseH_sf"/>
</dbReference>
<name>A0A9P6QWC0_9FUNG</name>
<dbReference type="OrthoDB" id="2433898at2759"/>
<dbReference type="Proteomes" id="UP000823405">
    <property type="component" value="Unassembled WGS sequence"/>
</dbReference>
<sequence length="197" mass="21853">MEETLRVQKEQREALRVQHRAIVTRLKELHPRHKKGFDTAACFPLQEQYQPIHTPSPGPPTTHIGPLCLSPLEAASMRALQDTPVDNASPRILYSDGSLINPGTEEVSQAFGVVDLAQDTPLMVKGCTDGYASSAKAELMGLLAAVLAAPPEQDIIVKLDNQKVVEQYQRLVKDRRNTLPRKRFRSTYAGTWATLSQ</sequence>
<dbReference type="EMBL" id="JAAAIN010001509">
    <property type="protein sequence ID" value="KAG0302464.1"/>
    <property type="molecule type" value="Genomic_DNA"/>
</dbReference>
<organism evidence="1 2">
    <name type="scientific">Linnemannia gamsii</name>
    <dbReference type="NCBI Taxonomy" id="64522"/>
    <lineage>
        <taxon>Eukaryota</taxon>
        <taxon>Fungi</taxon>
        <taxon>Fungi incertae sedis</taxon>
        <taxon>Mucoromycota</taxon>
        <taxon>Mortierellomycotina</taxon>
        <taxon>Mortierellomycetes</taxon>
        <taxon>Mortierellales</taxon>
        <taxon>Mortierellaceae</taxon>
        <taxon>Linnemannia</taxon>
    </lineage>
</organism>
<evidence type="ECO:0000313" key="1">
    <source>
        <dbReference type="EMBL" id="KAG0302464.1"/>
    </source>
</evidence>
<evidence type="ECO:0000313" key="2">
    <source>
        <dbReference type="Proteomes" id="UP000823405"/>
    </source>
</evidence>
<feature type="non-terminal residue" evidence="1">
    <location>
        <position position="197"/>
    </location>
</feature>
<keyword evidence="2" id="KW-1185">Reference proteome</keyword>
<dbReference type="GO" id="GO:0003676">
    <property type="term" value="F:nucleic acid binding"/>
    <property type="evidence" value="ECO:0007669"/>
    <property type="project" value="InterPro"/>
</dbReference>
<dbReference type="InterPro" id="IPR012337">
    <property type="entry name" value="RNaseH-like_sf"/>
</dbReference>
<dbReference type="SUPFAM" id="SSF53098">
    <property type="entry name" value="Ribonuclease H-like"/>
    <property type="match status" value="1"/>
</dbReference>